<name>A0A6A7XY03_9HYPH</name>
<proteinExistence type="predicted"/>
<dbReference type="AlphaFoldDB" id="A0A6A7XY03"/>
<accession>A0A6A7XY03</accession>
<organism evidence="1 2">
    <name type="scientific">Segnochrobactrum spirostomi</name>
    <dbReference type="NCBI Taxonomy" id="2608987"/>
    <lineage>
        <taxon>Bacteria</taxon>
        <taxon>Pseudomonadati</taxon>
        <taxon>Pseudomonadota</taxon>
        <taxon>Alphaproteobacteria</taxon>
        <taxon>Hyphomicrobiales</taxon>
        <taxon>Segnochrobactraceae</taxon>
        <taxon>Segnochrobactrum</taxon>
    </lineage>
</organism>
<dbReference type="InterPro" id="IPR016181">
    <property type="entry name" value="Acyl_CoA_acyltransferase"/>
</dbReference>
<dbReference type="Pfam" id="PF04339">
    <property type="entry name" value="FemAB_like"/>
    <property type="match status" value="1"/>
</dbReference>
<dbReference type="Gene3D" id="3.40.630.30">
    <property type="match status" value="1"/>
</dbReference>
<dbReference type="GO" id="GO:0016740">
    <property type="term" value="F:transferase activity"/>
    <property type="evidence" value="ECO:0007669"/>
    <property type="project" value="UniProtKB-KW"/>
</dbReference>
<reference evidence="1 2" key="1">
    <citation type="submission" date="2019-09" db="EMBL/GenBank/DDBJ databases">
        <title>Segnochrobactrum spirostomi gen. nov., sp. nov., isolated from the ciliate Spirostomum cf. yagiui and description of a novel family, Segnochrobactraceae fam. nov. within the order Rhizobiales of the class Alphaproteobacteria.</title>
        <authorList>
            <person name="Akter S."/>
            <person name="Shazib S.U.A."/>
            <person name="Shin M.K."/>
        </authorList>
    </citation>
    <scope>NUCLEOTIDE SEQUENCE [LARGE SCALE GENOMIC DNA]</scope>
    <source>
        <strain evidence="1 2">Sp-1</strain>
    </source>
</reference>
<dbReference type="Proteomes" id="UP000332515">
    <property type="component" value="Unassembled WGS sequence"/>
</dbReference>
<evidence type="ECO:0000313" key="1">
    <source>
        <dbReference type="EMBL" id="MQT11126.1"/>
    </source>
</evidence>
<dbReference type="PANTHER" id="PTHR47017:SF1">
    <property type="entry name" value="ACYL-COA"/>
    <property type="match status" value="1"/>
</dbReference>
<keyword evidence="1" id="KW-0808">Transferase</keyword>
<protein>
    <submittedName>
        <fullName evidence="1">N-acetyltransferase</fullName>
    </submittedName>
</protein>
<dbReference type="InterPro" id="IPR007434">
    <property type="entry name" value="FemAB-like"/>
</dbReference>
<keyword evidence="2" id="KW-1185">Reference proteome</keyword>
<evidence type="ECO:0000313" key="2">
    <source>
        <dbReference type="Proteomes" id="UP000332515"/>
    </source>
</evidence>
<dbReference type="EMBL" id="VWNA01000001">
    <property type="protein sequence ID" value="MQT11126.1"/>
    <property type="molecule type" value="Genomic_DNA"/>
</dbReference>
<dbReference type="SUPFAM" id="SSF55729">
    <property type="entry name" value="Acyl-CoA N-acyltransferases (Nat)"/>
    <property type="match status" value="1"/>
</dbReference>
<dbReference type="PANTHER" id="PTHR47017">
    <property type="entry name" value="ACYL-COA"/>
    <property type="match status" value="1"/>
</dbReference>
<comment type="caution">
    <text evidence="1">The sequence shown here is derived from an EMBL/GenBank/DDBJ whole genome shotgun (WGS) entry which is preliminary data.</text>
</comment>
<gene>
    <name evidence="1" type="ORF">F0357_00215</name>
</gene>
<sequence length="406" mass="45287">MTATHEVKLAIAPSLAAVPATDWDALANPGWRLGAHGRLEATGSESLENPFNPFVCHAFLEALEAAGTVGRRAGWVPQHLLLQSPDGGLAAAVPAYLKSHSQGEYVFDWGWADAFERAGGHYYPKVQVSVPFTPATGPRLLVGCGPEADCKRRVLAQGLQALAAQRDASSVHVTFPEEDEWATLVEAGWLPRLDRQFHWYNEGFGSFDDFLATFASRKRKQVKRERRDALADGIEIRWHTGADLTEAHWDAFFAFYMDTGSRKWGTPYLNRRFFSLLGERMAERVLLIFAYRDGRPIAGALNLIGSDALYGRYWGALEEHPFLHFEVCYHQAVDYAIAHGLSRVEAGAQGEHKAARGYRATLTRSAHWIAHPGLRDAVASFLVRERAMVEEETEFLAEHGPFRKEN</sequence>